<organism evidence="3 4">
    <name type="scientific">Fusarium culmorum</name>
    <dbReference type="NCBI Taxonomy" id="5516"/>
    <lineage>
        <taxon>Eukaryota</taxon>
        <taxon>Fungi</taxon>
        <taxon>Dikarya</taxon>
        <taxon>Ascomycota</taxon>
        <taxon>Pezizomycotina</taxon>
        <taxon>Sordariomycetes</taxon>
        <taxon>Hypocreomycetidae</taxon>
        <taxon>Hypocreales</taxon>
        <taxon>Nectriaceae</taxon>
        <taxon>Fusarium</taxon>
    </lineage>
</organism>
<evidence type="ECO:0000313" key="4">
    <source>
        <dbReference type="Proteomes" id="UP000241587"/>
    </source>
</evidence>
<evidence type="ECO:0000256" key="2">
    <source>
        <dbReference type="SAM" id="MobiDB-lite"/>
    </source>
</evidence>
<dbReference type="AlphaFoldDB" id="A0A2T4GPF9"/>
<sequence>MADTKVKVKVNGHGHGHINGNGTATPEKIPVNKHTKLWQLLALAKEVSKDVGSIEDYEKDAEERKILAAELEAKQGENKRLREFNDKIVREFSEHKTVASAKTDMIFAEFEQKYKTYESEKAAVEAMEKEVQEAREMLAAAEKKAAEADKLKQRLSSSEMHAKNHAAEIREMNAECELHRSQMQTGAEELESVKTKLNKAQSDLGEGILKDYRSEEVKKLRSDLQDLSTKVHDFVNEYFNFHDGAVDSASEIQELNARFQKIPLSIRTTKAAAKMRCAVADAVIAETLLSHIFVPFYVAHDMRSTASSMLSFFKGDERRETVYRCQILGSLTDSEQVETIQEDIVRKASNEVRSTLHPLVVAYKQTGFYNAVPALFRQAVSLWADAQRSRDMITAELPDEEDSRGAGQYGDYDVGNASTRKAGKGSPKPVVVLAVLFPQFVCRDEVIAEGIVLRSDQAIVVEAVEEAQSSENGNGDAKKKPGTRRRSSADPKSPLRR</sequence>
<proteinExistence type="predicted"/>
<comment type="caution">
    <text evidence="3">The sequence shown here is derived from an EMBL/GenBank/DDBJ whole genome shotgun (WGS) entry which is preliminary data.</text>
</comment>
<protein>
    <recommendedName>
        <fullName evidence="5">Rna polymerase</fullName>
    </recommendedName>
</protein>
<evidence type="ECO:0000313" key="3">
    <source>
        <dbReference type="EMBL" id="PTD05350.1"/>
    </source>
</evidence>
<gene>
    <name evidence="3" type="ORF">FCULG_00001978</name>
</gene>
<keyword evidence="1" id="KW-0175">Coiled coil</keyword>
<evidence type="ECO:0008006" key="5">
    <source>
        <dbReference type="Google" id="ProtNLM"/>
    </source>
</evidence>
<accession>A0A2T4GPF9</accession>
<dbReference type="EMBL" id="PVEM01000012">
    <property type="protein sequence ID" value="PTD05350.1"/>
    <property type="molecule type" value="Genomic_DNA"/>
</dbReference>
<name>A0A2T4GPF9_FUSCU</name>
<dbReference type="OrthoDB" id="5238996at2759"/>
<evidence type="ECO:0000256" key="1">
    <source>
        <dbReference type="SAM" id="Coils"/>
    </source>
</evidence>
<dbReference type="Proteomes" id="UP000241587">
    <property type="component" value="Unassembled WGS sequence"/>
</dbReference>
<feature type="region of interest" description="Disordered" evidence="2">
    <location>
        <begin position="465"/>
        <end position="497"/>
    </location>
</feature>
<dbReference type="OMA" id="RSRDMIT"/>
<keyword evidence="4" id="KW-1185">Reference proteome</keyword>
<reference evidence="3 4" key="1">
    <citation type="submission" date="2018-02" db="EMBL/GenBank/DDBJ databases">
        <title>Fusarium culmorum secondary metabolites in fungal-bacterial-plant interactions.</title>
        <authorList>
            <person name="Schmidt R."/>
        </authorList>
    </citation>
    <scope>NUCLEOTIDE SEQUENCE [LARGE SCALE GENOMIC DNA]</scope>
    <source>
        <strain evidence="3 4">PV</strain>
    </source>
</reference>
<feature type="coiled-coil region" evidence="1">
    <location>
        <begin position="107"/>
        <end position="182"/>
    </location>
</feature>